<dbReference type="EMBL" id="JARKIF010000006">
    <property type="protein sequence ID" value="KAJ7636468.1"/>
    <property type="molecule type" value="Genomic_DNA"/>
</dbReference>
<protein>
    <submittedName>
        <fullName evidence="1">Uncharacterized protein</fullName>
    </submittedName>
</protein>
<name>A0AAD7C1F3_9AGAR</name>
<accession>A0AAD7C1F3</accession>
<gene>
    <name evidence="1" type="ORF">FB45DRAFT_742742</name>
</gene>
<evidence type="ECO:0000313" key="1">
    <source>
        <dbReference type="EMBL" id="KAJ7636468.1"/>
    </source>
</evidence>
<dbReference type="AlphaFoldDB" id="A0AAD7C1F3"/>
<dbReference type="Proteomes" id="UP001221142">
    <property type="component" value="Unassembled WGS sequence"/>
</dbReference>
<proteinExistence type="predicted"/>
<reference evidence="1" key="1">
    <citation type="submission" date="2023-03" db="EMBL/GenBank/DDBJ databases">
        <title>Massive genome expansion in bonnet fungi (Mycena s.s.) driven by repeated elements and novel gene families across ecological guilds.</title>
        <authorList>
            <consortium name="Lawrence Berkeley National Laboratory"/>
            <person name="Harder C.B."/>
            <person name="Miyauchi S."/>
            <person name="Viragh M."/>
            <person name="Kuo A."/>
            <person name="Thoen E."/>
            <person name="Andreopoulos B."/>
            <person name="Lu D."/>
            <person name="Skrede I."/>
            <person name="Drula E."/>
            <person name="Henrissat B."/>
            <person name="Morin E."/>
            <person name="Kohler A."/>
            <person name="Barry K."/>
            <person name="LaButti K."/>
            <person name="Morin E."/>
            <person name="Salamov A."/>
            <person name="Lipzen A."/>
            <person name="Mereny Z."/>
            <person name="Hegedus B."/>
            <person name="Baldrian P."/>
            <person name="Stursova M."/>
            <person name="Weitz H."/>
            <person name="Taylor A."/>
            <person name="Grigoriev I.V."/>
            <person name="Nagy L.G."/>
            <person name="Martin F."/>
            <person name="Kauserud H."/>
        </authorList>
    </citation>
    <scope>NUCLEOTIDE SEQUENCE</scope>
    <source>
        <strain evidence="1">9284</strain>
    </source>
</reference>
<organism evidence="1 2">
    <name type="scientific">Roridomyces roridus</name>
    <dbReference type="NCBI Taxonomy" id="1738132"/>
    <lineage>
        <taxon>Eukaryota</taxon>
        <taxon>Fungi</taxon>
        <taxon>Dikarya</taxon>
        <taxon>Basidiomycota</taxon>
        <taxon>Agaricomycotina</taxon>
        <taxon>Agaricomycetes</taxon>
        <taxon>Agaricomycetidae</taxon>
        <taxon>Agaricales</taxon>
        <taxon>Marasmiineae</taxon>
        <taxon>Mycenaceae</taxon>
        <taxon>Roridomyces</taxon>
    </lineage>
</organism>
<keyword evidence="2" id="KW-1185">Reference proteome</keyword>
<sequence length="130" mass="14581">MYFSGPLEDLPQGYIFLCPPDQLASDGRYQVSDAAYWSVDPSGAERLTPEEAARVGFPEFQLNIQLLGLRWAEDLYAGLREFHAAKGYDPDSPDLAKDLGYPLFEITCDKDKLQAYRKSLVADVDISDIQ</sequence>
<comment type="caution">
    <text evidence="1">The sequence shown here is derived from an EMBL/GenBank/DDBJ whole genome shotgun (WGS) entry which is preliminary data.</text>
</comment>
<evidence type="ECO:0000313" key="2">
    <source>
        <dbReference type="Proteomes" id="UP001221142"/>
    </source>
</evidence>